<evidence type="ECO:0000256" key="2">
    <source>
        <dbReference type="ARBA" id="ARBA00010349"/>
    </source>
</evidence>
<comment type="subcellular location">
    <subcellularLocation>
        <location evidence="1 7">Cytoplasm</location>
    </subcellularLocation>
</comment>
<evidence type="ECO:0000256" key="5">
    <source>
        <dbReference type="ARBA" id="ARBA00023135"/>
    </source>
</evidence>
<dbReference type="SUPFAM" id="SSF54762">
    <property type="entry name" value="Signal recognition particle alu RNA binding heterodimer, SRP9/14"/>
    <property type="match status" value="1"/>
</dbReference>
<evidence type="ECO:0000256" key="3">
    <source>
        <dbReference type="ARBA" id="ARBA00022490"/>
    </source>
</evidence>
<feature type="region of interest" description="Disordered" evidence="8">
    <location>
        <begin position="77"/>
        <end position="138"/>
    </location>
</feature>
<keyword evidence="5 7" id="KW-0733">Signal recognition particle</keyword>
<keyword evidence="3 7" id="KW-0963">Cytoplasm</keyword>
<keyword evidence="4 7" id="KW-0694">RNA-binding</keyword>
<comment type="function">
    <text evidence="7">Component of the signal recognition particle (SRP) complex, a ribonucleoprotein complex that mediates the cotranslational targeting of secretory and membrane proteins to the endoplasmic reticulum (ER).</text>
</comment>
<comment type="subunit">
    <text evidence="7">Component of a fungal signal recognition particle (SRP) complex that consists of a 7SL RNA molecule (scR1) and at least six protein subunits: SRP72, SRP68, SRP54, SEC65, SRP21 and SRP14.</text>
</comment>
<dbReference type="Proteomes" id="UP001050691">
    <property type="component" value="Unassembled WGS sequence"/>
</dbReference>
<proteinExistence type="inferred from homology"/>
<evidence type="ECO:0000256" key="1">
    <source>
        <dbReference type="ARBA" id="ARBA00004496"/>
    </source>
</evidence>
<dbReference type="Pfam" id="PF02290">
    <property type="entry name" value="SRP14"/>
    <property type="match status" value="1"/>
</dbReference>
<dbReference type="PANTHER" id="PTHR12013">
    <property type="entry name" value="SIGNAL RECOGNITION PARTICLE 14 KD PROTEIN"/>
    <property type="match status" value="1"/>
</dbReference>
<sequence>MQLVDNDAANTYDGGDVVMSSTSEEDEKEYPCLIRATDGKHIEFSTHVQPKDLEKFHAIYGSLLKASMLTLRKRDKKREKLRAEQQAAKKRKLAEPIVIRGPKRGNGRRKRQRLIKAASRQEEARKKAAEKESAKEKS</sequence>
<dbReference type="GO" id="GO:0005786">
    <property type="term" value="C:signal recognition particle, endoplasmic reticulum targeting"/>
    <property type="evidence" value="ECO:0007669"/>
    <property type="project" value="UniProtKB-UniRule"/>
</dbReference>
<evidence type="ECO:0000256" key="7">
    <source>
        <dbReference type="RuleBase" id="RU368100"/>
    </source>
</evidence>
<evidence type="ECO:0000313" key="10">
    <source>
        <dbReference type="Proteomes" id="UP001050691"/>
    </source>
</evidence>
<dbReference type="GO" id="GO:0030942">
    <property type="term" value="F:endoplasmic reticulum signal peptide binding"/>
    <property type="evidence" value="ECO:0007669"/>
    <property type="project" value="UniProtKB-UniRule"/>
</dbReference>
<name>A0AAV5AJD7_9AGAM</name>
<evidence type="ECO:0000313" key="9">
    <source>
        <dbReference type="EMBL" id="GJJ13223.1"/>
    </source>
</evidence>
<reference evidence="9" key="1">
    <citation type="submission" date="2021-10" db="EMBL/GenBank/DDBJ databases">
        <title>De novo Genome Assembly of Clathrus columnatus (Basidiomycota, Fungi) Using Illumina and Nanopore Sequence Data.</title>
        <authorList>
            <person name="Ogiso-Tanaka E."/>
            <person name="Itagaki H."/>
            <person name="Hosoya T."/>
            <person name="Hosaka K."/>
        </authorList>
    </citation>
    <scope>NUCLEOTIDE SEQUENCE</scope>
    <source>
        <strain evidence="9">MO-923</strain>
    </source>
</reference>
<feature type="compositionally biased region" description="Basic residues" evidence="8">
    <location>
        <begin position="101"/>
        <end position="114"/>
    </location>
</feature>
<keyword evidence="6 7" id="KW-0687">Ribonucleoprotein</keyword>
<feature type="region of interest" description="Disordered" evidence="8">
    <location>
        <begin position="1"/>
        <end position="21"/>
    </location>
</feature>
<gene>
    <name evidence="9" type="ORF">Clacol_007474</name>
</gene>
<dbReference type="AlphaFoldDB" id="A0AAV5AJD7"/>
<dbReference type="EMBL" id="BPWL01000008">
    <property type="protein sequence ID" value="GJJ13223.1"/>
    <property type="molecule type" value="Genomic_DNA"/>
</dbReference>
<accession>A0AAV5AJD7</accession>
<protein>
    <recommendedName>
        <fullName evidence="7">Signal recognition particle subunit SRP14</fullName>
    </recommendedName>
    <alternativeName>
        <fullName evidence="7">Signal recognition particle 14 kDa protein</fullName>
    </alternativeName>
</protein>
<evidence type="ECO:0000256" key="6">
    <source>
        <dbReference type="ARBA" id="ARBA00023274"/>
    </source>
</evidence>
<comment type="caution">
    <text evidence="9">The sequence shown here is derived from an EMBL/GenBank/DDBJ whole genome shotgun (WGS) entry which is preliminary data.</text>
</comment>
<keyword evidence="10" id="KW-1185">Reference proteome</keyword>
<dbReference type="InterPro" id="IPR003210">
    <property type="entry name" value="Signal_recog_particle_SRP14"/>
</dbReference>
<dbReference type="Gene3D" id="3.30.720.10">
    <property type="entry name" value="Signal recognition particle alu RNA binding heterodimer, srp9/1"/>
    <property type="match status" value="1"/>
</dbReference>
<organism evidence="9 10">
    <name type="scientific">Clathrus columnatus</name>
    <dbReference type="NCBI Taxonomy" id="1419009"/>
    <lineage>
        <taxon>Eukaryota</taxon>
        <taxon>Fungi</taxon>
        <taxon>Dikarya</taxon>
        <taxon>Basidiomycota</taxon>
        <taxon>Agaricomycotina</taxon>
        <taxon>Agaricomycetes</taxon>
        <taxon>Phallomycetidae</taxon>
        <taxon>Phallales</taxon>
        <taxon>Clathraceae</taxon>
        <taxon>Clathrus</taxon>
    </lineage>
</organism>
<dbReference type="GO" id="GO:0008312">
    <property type="term" value="F:7S RNA binding"/>
    <property type="evidence" value="ECO:0007669"/>
    <property type="project" value="UniProtKB-UniRule"/>
</dbReference>
<dbReference type="InterPro" id="IPR009018">
    <property type="entry name" value="Signal_recog_particle_SRP9/14"/>
</dbReference>
<evidence type="ECO:0000256" key="8">
    <source>
        <dbReference type="SAM" id="MobiDB-lite"/>
    </source>
</evidence>
<feature type="compositionally biased region" description="Basic and acidic residues" evidence="8">
    <location>
        <begin position="119"/>
        <end position="138"/>
    </location>
</feature>
<evidence type="ECO:0000256" key="4">
    <source>
        <dbReference type="ARBA" id="ARBA00022884"/>
    </source>
</evidence>
<dbReference type="GO" id="GO:0006614">
    <property type="term" value="P:SRP-dependent cotranslational protein targeting to membrane"/>
    <property type="evidence" value="ECO:0007669"/>
    <property type="project" value="UniProtKB-UniRule"/>
</dbReference>
<comment type="similarity">
    <text evidence="2 7">Belongs to the SRP14 family.</text>
</comment>